<keyword evidence="4 5" id="KW-0472">Membrane</keyword>
<feature type="domain" description="NfeD integral membrane" evidence="7">
    <location>
        <begin position="230"/>
        <end position="349"/>
    </location>
</feature>
<gene>
    <name evidence="9" type="primary">nfeD</name>
    <name evidence="9" type="ORF">MPEBLZ_02360</name>
</gene>
<dbReference type="GO" id="GO:0016020">
    <property type="term" value="C:membrane"/>
    <property type="evidence" value="ECO:0007669"/>
    <property type="project" value="UniProtKB-SubCell"/>
</dbReference>
<evidence type="ECO:0000256" key="1">
    <source>
        <dbReference type="ARBA" id="ARBA00004141"/>
    </source>
</evidence>
<dbReference type="CDD" id="cd07020">
    <property type="entry name" value="Clp_protease_NfeD_1"/>
    <property type="match status" value="1"/>
</dbReference>
<dbReference type="Pfam" id="PF24961">
    <property type="entry name" value="NfeD_membrane"/>
    <property type="match status" value="1"/>
</dbReference>
<dbReference type="EMBL" id="LKCM01000182">
    <property type="protein sequence ID" value="KPQ43054.1"/>
    <property type="molecule type" value="Genomic_DNA"/>
</dbReference>
<keyword evidence="3 5" id="KW-1133">Transmembrane helix</keyword>
<reference evidence="9 10" key="1">
    <citation type="submission" date="2015-09" db="EMBL/GenBank/DDBJ databases">
        <title>A metagenomics-based metabolic model of nitrate-dependent anaerobic oxidation of methane by Methanoperedens-like archaea.</title>
        <authorList>
            <person name="Arshad A."/>
            <person name="Speth D.R."/>
            <person name="De Graaf R.M."/>
            <person name="Op Den Camp H.J."/>
            <person name="Jetten M.S."/>
            <person name="Welte C.U."/>
        </authorList>
    </citation>
    <scope>NUCLEOTIDE SEQUENCE [LARGE SCALE GENOMIC DNA]</scope>
</reference>
<feature type="domain" description="NfeD-like C-terminal" evidence="6">
    <location>
        <begin position="365"/>
        <end position="419"/>
    </location>
</feature>
<dbReference type="AlphaFoldDB" id="A0A0P8CJG0"/>
<dbReference type="InterPro" id="IPR056739">
    <property type="entry name" value="NfeD_membrane"/>
</dbReference>
<dbReference type="PANTHER" id="PTHR33507">
    <property type="entry name" value="INNER MEMBRANE PROTEIN YBBJ"/>
    <property type="match status" value="1"/>
</dbReference>
<dbReference type="InterPro" id="IPR056738">
    <property type="entry name" value="NfeD1b_N"/>
</dbReference>
<dbReference type="Gene3D" id="2.40.50.140">
    <property type="entry name" value="Nucleic acid-binding proteins"/>
    <property type="match status" value="1"/>
</dbReference>
<organism evidence="9 10">
    <name type="scientific">Candidatus Methanoperedens nitratireducens</name>
    <dbReference type="NCBI Taxonomy" id="1392998"/>
    <lineage>
        <taxon>Archaea</taxon>
        <taxon>Methanobacteriati</taxon>
        <taxon>Methanobacteriota</taxon>
        <taxon>Stenosarchaea group</taxon>
        <taxon>Methanomicrobia</taxon>
        <taxon>Methanosarcinales</taxon>
        <taxon>ANME-2 cluster</taxon>
        <taxon>Candidatus Methanoperedentaceae</taxon>
        <taxon>Candidatus Methanoperedens</taxon>
    </lineage>
</organism>
<dbReference type="Pfam" id="PF01957">
    <property type="entry name" value="NfeD"/>
    <property type="match status" value="1"/>
</dbReference>
<sequence>MRFLFSCLLFLFFFVQATSAQVVVVELKNTITPASDDIVNEALGNAQLENAEALIIILNTPGGSLEDTKKIIEYIETSPVPVIGYVYPKGATAWSAGTLILLATDIASMAPNTIIGSAQPVEMTAEGTRPIEDDKIINAVVALAEERARQHGRNVTAAREFVTKNLNLNAEQAMNGDVIEVISPNIEELLIKVDGMKVKGRILNTSGADYTYYAPSLRLMLLNLLSDPILASLLLLVGIYSLVFGLTSPGYGAEVFGVISISLGLIGLGFSINIAALFLIALGMALLVFELYTPSFGLIGIAGIACIVLGSILIVPLGYPGLYSPEFLSTLLISLLAPAIILGFFLAFAVYKVMKIRTKKPAIGEIIGDISETIDAITPETTGYVRYQGEYWIAKSRERIEPKTKVVIIGKDGAVLIVKSLQGSP</sequence>
<evidence type="ECO:0000259" key="7">
    <source>
        <dbReference type="Pfam" id="PF24961"/>
    </source>
</evidence>
<feature type="transmembrane region" description="Helical" evidence="5">
    <location>
        <begin position="221"/>
        <end position="244"/>
    </location>
</feature>
<proteinExistence type="predicted"/>
<name>A0A0P8CJG0_9EURY</name>
<comment type="subcellular location">
    <subcellularLocation>
        <location evidence="1">Membrane</location>
        <topology evidence="1">Multi-pass membrane protein</topology>
    </subcellularLocation>
</comment>
<keyword evidence="2 5" id="KW-0812">Transmembrane</keyword>
<evidence type="ECO:0000313" key="10">
    <source>
        <dbReference type="Proteomes" id="UP000050360"/>
    </source>
</evidence>
<feature type="transmembrane region" description="Helical" evidence="5">
    <location>
        <begin position="91"/>
        <end position="110"/>
    </location>
</feature>
<feature type="transmembrane region" description="Helical" evidence="5">
    <location>
        <begin position="296"/>
        <end position="319"/>
    </location>
</feature>
<dbReference type="Pfam" id="PF25145">
    <property type="entry name" value="NfeD1b_N"/>
    <property type="match status" value="1"/>
</dbReference>
<comment type="caution">
    <text evidence="9">The sequence shown here is derived from an EMBL/GenBank/DDBJ whole genome shotgun (WGS) entry which is preliminary data.</text>
</comment>
<dbReference type="Proteomes" id="UP000050360">
    <property type="component" value="Unassembled WGS sequence"/>
</dbReference>
<feature type="domain" description="NfeD1b N-terminal" evidence="8">
    <location>
        <begin position="22"/>
        <end position="180"/>
    </location>
</feature>
<protein>
    <submittedName>
        <fullName evidence="9">Nodulation protein</fullName>
    </submittedName>
</protein>
<evidence type="ECO:0000259" key="8">
    <source>
        <dbReference type="Pfam" id="PF25145"/>
    </source>
</evidence>
<dbReference type="SUPFAM" id="SSF52096">
    <property type="entry name" value="ClpP/crotonase"/>
    <property type="match status" value="1"/>
</dbReference>
<feature type="transmembrane region" description="Helical" evidence="5">
    <location>
        <begin position="256"/>
        <end position="289"/>
    </location>
</feature>
<dbReference type="Gene3D" id="3.90.226.10">
    <property type="entry name" value="2-enoyl-CoA Hydratase, Chain A, domain 1"/>
    <property type="match status" value="1"/>
</dbReference>
<evidence type="ECO:0000256" key="2">
    <source>
        <dbReference type="ARBA" id="ARBA00022692"/>
    </source>
</evidence>
<dbReference type="PATRIC" id="fig|1719120.3.peg.2575"/>
<evidence type="ECO:0000259" key="6">
    <source>
        <dbReference type="Pfam" id="PF01957"/>
    </source>
</evidence>
<dbReference type="PANTHER" id="PTHR33507:SF4">
    <property type="entry name" value="NODULATION COMPETITIVENESS PROTEIN NFED"/>
    <property type="match status" value="1"/>
</dbReference>
<feature type="transmembrane region" description="Helical" evidence="5">
    <location>
        <begin position="331"/>
        <end position="351"/>
    </location>
</feature>
<dbReference type="InterPro" id="IPR002810">
    <property type="entry name" value="NfeD-like_C"/>
</dbReference>
<dbReference type="InterPro" id="IPR029045">
    <property type="entry name" value="ClpP/crotonase-like_dom_sf"/>
</dbReference>
<accession>A0A0P8CJG0</accession>
<evidence type="ECO:0000256" key="3">
    <source>
        <dbReference type="ARBA" id="ARBA00022989"/>
    </source>
</evidence>
<evidence type="ECO:0000256" key="4">
    <source>
        <dbReference type="ARBA" id="ARBA00023136"/>
    </source>
</evidence>
<dbReference type="SUPFAM" id="SSF141322">
    <property type="entry name" value="NfeD domain-like"/>
    <property type="match status" value="1"/>
</dbReference>
<evidence type="ECO:0000256" key="5">
    <source>
        <dbReference type="SAM" id="Phobius"/>
    </source>
</evidence>
<evidence type="ECO:0000313" key="9">
    <source>
        <dbReference type="EMBL" id="KPQ43054.1"/>
    </source>
</evidence>
<dbReference type="InterPro" id="IPR052165">
    <property type="entry name" value="Membrane_assoc_protease"/>
</dbReference>
<dbReference type="InterPro" id="IPR012340">
    <property type="entry name" value="NA-bd_OB-fold"/>
</dbReference>